<dbReference type="InterPro" id="IPR001343">
    <property type="entry name" value="Hemolysn_Ca-bd"/>
</dbReference>
<sequence>MSAVAINADAGFSTQNFWVNNLSQATGERFTGLIGSQGSPLLGQQSFTYSSFEFDQGGLTYRYSGNWTVNYNNGLLIGTASAGGTYNQVEVFNGSQLVARSTELPLTVDFGTFQGIGLLNIVGNVVGGVLELLFGASANPAAAFANLNFDATPNLPDLAFADGLTAFGGNGPDTLQGTGAVDILSGGAGNDLLRGGAGNDYLDGGDGSNTVFGDAGADSLFGGAGIDTLIGGTGNDILLGGAGNDTLSGEDGDDRINAGLGDDLVFGGAGDDEIGGGDGNDTLLGFEGRDVLYGEAGNDLMNGGADADVLIAGAGNDTAYGETGDDILSGEAGDDALFGNEGNDTLYGGLGNDQLSGGSEADILLGDAGNDILAGGLGNDVLAGGADSDTLYGEAGNDIFDGGTGNDFLFGGQGADQFNFGTNSGTDVVFDFSVADGDRLALFGQSYVMQQDEYGNAALALSGGGLVVLAGITPDHVDGLFFV</sequence>
<evidence type="ECO:0000256" key="2">
    <source>
        <dbReference type="ARBA" id="ARBA00022525"/>
    </source>
</evidence>
<name>A0ABV2LD01_9HYPH</name>
<keyword evidence="2" id="KW-0964">Secreted</keyword>
<dbReference type="PROSITE" id="PS00330">
    <property type="entry name" value="HEMOLYSIN_CALCIUM"/>
    <property type="match status" value="1"/>
</dbReference>
<protein>
    <submittedName>
        <fullName evidence="3">Ca2+-binding RTX toxin-like protein</fullName>
    </submittedName>
</protein>
<keyword evidence="4" id="KW-1185">Reference proteome</keyword>
<comment type="subcellular location">
    <subcellularLocation>
        <location evidence="1">Secreted</location>
    </subcellularLocation>
</comment>
<proteinExistence type="predicted"/>
<dbReference type="PRINTS" id="PR00313">
    <property type="entry name" value="CABNDNGRPT"/>
</dbReference>
<comment type="caution">
    <text evidence="3">The sequence shown here is derived from an EMBL/GenBank/DDBJ whole genome shotgun (WGS) entry which is preliminary data.</text>
</comment>
<dbReference type="Proteomes" id="UP001549145">
    <property type="component" value="Unassembled WGS sequence"/>
</dbReference>
<dbReference type="PANTHER" id="PTHR38340:SF1">
    <property type="entry name" value="S-LAYER PROTEIN"/>
    <property type="match status" value="1"/>
</dbReference>
<dbReference type="RefSeq" id="WP_238279628.1">
    <property type="nucleotide sequence ID" value="NZ_BPQL01000062.1"/>
</dbReference>
<accession>A0ABV2LD01</accession>
<dbReference type="Gene3D" id="2.150.10.10">
    <property type="entry name" value="Serralysin-like metalloprotease, C-terminal"/>
    <property type="match status" value="5"/>
</dbReference>
<dbReference type="EMBL" id="JBEPMM010000016">
    <property type="protein sequence ID" value="MET3694605.1"/>
    <property type="molecule type" value="Genomic_DNA"/>
</dbReference>
<evidence type="ECO:0000313" key="4">
    <source>
        <dbReference type="Proteomes" id="UP001549145"/>
    </source>
</evidence>
<dbReference type="SUPFAM" id="SSF51120">
    <property type="entry name" value="beta-Roll"/>
    <property type="match status" value="3"/>
</dbReference>
<dbReference type="PANTHER" id="PTHR38340">
    <property type="entry name" value="S-LAYER PROTEIN"/>
    <property type="match status" value="1"/>
</dbReference>
<gene>
    <name evidence="3" type="ORF">ABID43_004167</name>
</gene>
<evidence type="ECO:0000313" key="3">
    <source>
        <dbReference type="EMBL" id="MET3694605.1"/>
    </source>
</evidence>
<organism evidence="3 4">
    <name type="scientific">Methylobacterium goesingense</name>
    <dbReference type="NCBI Taxonomy" id="243690"/>
    <lineage>
        <taxon>Bacteria</taxon>
        <taxon>Pseudomonadati</taxon>
        <taxon>Pseudomonadota</taxon>
        <taxon>Alphaproteobacteria</taxon>
        <taxon>Hyphomicrobiales</taxon>
        <taxon>Methylobacteriaceae</taxon>
        <taxon>Methylobacterium</taxon>
    </lineage>
</organism>
<dbReference type="InterPro" id="IPR011049">
    <property type="entry name" value="Serralysin-like_metalloprot_C"/>
</dbReference>
<reference evidence="3 4" key="1">
    <citation type="submission" date="2024-06" db="EMBL/GenBank/DDBJ databases">
        <title>Genomic Encyclopedia of Type Strains, Phase IV (KMG-IV): sequencing the most valuable type-strain genomes for metagenomic binning, comparative biology and taxonomic classification.</title>
        <authorList>
            <person name="Goeker M."/>
        </authorList>
    </citation>
    <scope>NUCLEOTIDE SEQUENCE [LARGE SCALE GENOMIC DNA]</scope>
    <source>
        <strain evidence="3 4">DSM 21331</strain>
    </source>
</reference>
<dbReference type="InterPro" id="IPR050557">
    <property type="entry name" value="RTX_toxin/Mannuronan_C5-epim"/>
</dbReference>
<dbReference type="InterPro" id="IPR018511">
    <property type="entry name" value="Hemolysin-typ_Ca-bd_CS"/>
</dbReference>
<evidence type="ECO:0000256" key="1">
    <source>
        <dbReference type="ARBA" id="ARBA00004613"/>
    </source>
</evidence>
<dbReference type="Pfam" id="PF00353">
    <property type="entry name" value="HemolysinCabind"/>
    <property type="match status" value="6"/>
</dbReference>